<dbReference type="RefSeq" id="WP_114402978.1">
    <property type="nucleotide sequence ID" value="NZ_QPGB01000003.1"/>
</dbReference>
<keyword evidence="2" id="KW-1185">Reference proteome</keyword>
<evidence type="ECO:0000313" key="2">
    <source>
        <dbReference type="Proteomes" id="UP000252357"/>
    </source>
</evidence>
<dbReference type="EMBL" id="QPGB01000003">
    <property type="protein sequence ID" value="RCS57497.1"/>
    <property type="molecule type" value="Genomic_DNA"/>
</dbReference>
<organism evidence="1 2">
    <name type="scientific">Parvibium lacunae</name>
    <dbReference type="NCBI Taxonomy" id="1888893"/>
    <lineage>
        <taxon>Bacteria</taxon>
        <taxon>Pseudomonadati</taxon>
        <taxon>Pseudomonadota</taxon>
        <taxon>Betaproteobacteria</taxon>
        <taxon>Burkholderiales</taxon>
        <taxon>Alcaligenaceae</taxon>
        <taxon>Parvibium</taxon>
    </lineage>
</organism>
<dbReference type="Proteomes" id="UP000252357">
    <property type="component" value="Unassembled WGS sequence"/>
</dbReference>
<dbReference type="InterPro" id="IPR021675">
    <property type="entry name" value="DUF3261"/>
</dbReference>
<comment type="caution">
    <text evidence="1">The sequence shown here is derived from an EMBL/GenBank/DDBJ whole genome shotgun (WGS) entry which is preliminary data.</text>
</comment>
<gene>
    <name evidence="1" type="ORF">DU000_08595</name>
</gene>
<name>A0A368L1R7_9BURK</name>
<proteinExistence type="predicted"/>
<dbReference type="Pfam" id="PF11659">
    <property type="entry name" value="DUF3261"/>
    <property type="match status" value="1"/>
</dbReference>
<protein>
    <submittedName>
        <fullName evidence="1">Uncharacterized protein</fullName>
    </submittedName>
</protein>
<sequence length="186" mass="20721">MSLLTLVGCQVSQRHIYLLPEIRWQLLPPAAMPTAWSNGAEYAVQLYTPKTRLETPVHGFLQIERNGAVLSVAWVSALGQRLAQFIDNGQQVTNPVPPTVDINTTWLLAVMQLIWADEVMLDNALPNQQFRLRLMPQPDCSQPSRALMNHETGIPIALVDYCTGPAANQIQLKLPTIQVTLIFISI</sequence>
<reference evidence="1 2" key="1">
    <citation type="journal article" date="2018" name="Int. J. Syst. Evol. Microbiol.">
        <title>Parvibium lacunae gen. nov., sp. nov., a new member of the family Alcaligenaceae isolated from a freshwater pond.</title>
        <authorList>
            <person name="Chen W.M."/>
            <person name="Xie P.B."/>
            <person name="Hsu M.Y."/>
            <person name="Sheu S.Y."/>
        </authorList>
    </citation>
    <scope>NUCLEOTIDE SEQUENCE [LARGE SCALE GENOMIC DNA]</scope>
    <source>
        <strain evidence="1 2">KMB9</strain>
    </source>
</reference>
<dbReference type="AlphaFoldDB" id="A0A368L1R7"/>
<evidence type="ECO:0000313" key="1">
    <source>
        <dbReference type="EMBL" id="RCS57497.1"/>
    </source>
</evidence>
<accession>A0A368L1R7</accession>